<dbReference type="GO" id="GO:0005886">
    <property type="term" value="C:plasma membrane"/>
    <property type="evidence" value="ECO:0007669"/>
    <property type="project" value="UniProtKB-SubCell"/>
</dbReference>
<evidence type="ECO:0000256" key="2">
    <source>
        <dbReference type="PIRNR" id="PIRNR016661"/>
    </source>
</evidence>
<dbReference type="GO" id="GO:0015225">
    <property type="term" value="F:biotin transmembrane transporter activity"/>
    <property type="evidence" value="ECO:0007669"/>
    <property type="project" value="UniProtKB-UniRule"/>
</dbReference>
<protein>
    <recommendedName>
        <fullName evidence="2">Biotin transporter</fullName>
    </recommendedName>
</protein>
<dbReference type="Pfam" id="PF02632">
    <property type="entry name" value="BioY"/>
    <property type="match status" value="1"/>
</dbReference>
<dbReference type="Proteomes" id="UP000515960">
    <property type="component" value="Chromosome"/>
</dbReference>
<evidence type="ECO:0000313" key="4">
    <source>
        <dbReference type="EMBL" id="QNL43672.1"/>
    </source>
</evidence>
<dbReference type="PANTHER" id="PTHR34295:SF1">
    <property type="entry name" value="BIOTIN TRANSPORTER BIOY"/>
    <property type="match status" value="1"/>
</dbReference>
<reference evidence="4 5" key="1">
    <citation type="submission" date="2020-08" db="EMBL/GenBank/DDBJ databases">
        <authorList>
            <person name="Liu C."/>
            <person name="Sun Q."/>
        </authorList>
    </citation>
    <scope>NUCLEOTIDE SEQUENCE [LARGE SCALE GENOMIC DNA]</scope>
    <source>
        <strain evidence="4 5">NSJ-62</strain>
    </source>
</reference>
<keyword evidence="3" id="KW-1133">Transmembrane helix</keyword>
<comment type="similarity">
    <text evidence="1 2">Belongs to the BioY family.</text>
</comment>
<feature type="transmembrane region" description="Helical" evidence="3">
    <location>
        <begin position="40"/>
        <end position="56"/>
    </location>
</feature>
<dbReference type="KEGG" id="ohi:H8790_09340"/>
<keyword evidence="2" id="KW-1003">Cell membrane</keyword>
<feature type="transmembrane region" description="Helical" evidence="3">
    <location>
        <begin position="120"/>
        <end position="142"/>
    </location>
</feature>
<dbReference type="RefSeq" id="WP_187332263.1">
    <property type="nucleotide sequence ID" value="NZ_CP060490.1"/>
</dbReference>
<dbReference type="PIRSF" id="PIRSF016661">
    <property type="entry name" value="BioY"/>
    <property type="match status" value="1"/>
</dbReference>
<feature type="transmembrane region" description="Helical" evidence="3">
    <location>
        <begin position="16"/>
        <end position="34"/>
    </location>
</feature>
<accession>A0A7G9B291</accession>
<proteinExistence type="inferred from homology"/>
<gene>
    <name evidence="4" type="ORF">H8790_09340</name>
</gene>
<name>A0A7G9B291_9FIRM</name>
<keyword evidence="3" id="KW-0812">Transmembrane</keyword>
<dbReference type="EMBL" id="CP060490">
    <property type="protein sequence ID" value="QNL43672.1"/>
    <property type="molecule type" value="Genomic_DNA"/>
</dbReference>
<sequence length="185" mass="19673">MSSVAVEKPKWSTRDMAYIAVFAVLIAVCSWISIPTTVPFTLQTFAVFVSVGLLGGRRGTLAVLVYILLGAVGIPVFAGFSGGIGILMSTTGGYIIGFLGSALLYWAITARFGAKTAVQAAAMVLGLVVCYAFGTLWFMQVYARTSGPVGLTAALGWCVIPFIVPDLCKIALALWMSRRLVRHVK</sequence>
<dbReference type="InterPro" id="IPR003784">
    <property type="entry name" value="BioY"/>
</dbReference>
<feature type="transmembrane region" description="Helical" evidence="3">
    <location>
        <begin position="154"/>
        <end position="175"/>
    </location>
</feature>
<dbReference type="PANTHER" id="PTHR34295">
    <property type="entry name" value="BIOTIN TRANSPORTER BIOY"/>
    <property type="match status" value="1"/>
</dbReference>
<feature type="transmembrane region" description="Helical" evidence="3">
    <location>
        <begin position="86"/>
        <end position="108"/>
    </location>
</feature>
<dbReference type="AlphaFoldDB" id="A0A7G9B291"/>
<evidence type="ECO:0000256" key="1">
    <source>
        <dbReference type="ARBA" id="ARBA00010692"/>
    </source>
</evidence>
<keyword evidence="5" id="KW-1185">Reference proteome</keyword>
<comment type="subcellular location">
    <subcellularLocation>
        <location evidence="2">Cell membrane</location>
        <topology evidence="2">Multi-pass membrane protein</topology>
    </subcellularLocation>
</comment>
<organism evidence="4 5">
    <name type="scientific">Oscillibacter hominis</name>
    <dbReference type="NCBI Taxonomy" id="2763056"/>
    <lineage>
        <taxon>Bacteria</taxon>
        <taxon>Bacillati</taxon>
        <taxon>Bacillota</taxon>
        <taxon>Clostridia</taxon>
        <taxon>Eubacteriales</taxon>
        <taxon>Oscillospiraceae</taxon>
        <taxon>Oscillibacter</taxon>
    </lineage>
</organism>
<keyword evidence="2 3" id="KW-0472">Membrane</keyword>
<feature type="transmembrane region" description="Helical" evidence="3">
    <location>
        <begin position="63"/>
        <end position="80"/>
    </location>
</feature>
<keyword evidence="2" id="KW-0813">Transport</keyword>
<evidence type="ECO:0000313" key="5">
    <source>
        <dbReference type="Proteomes" id="UP000515960"/>
    </source>
</evidence>
<evidence type="ECO:0000256" key="3">
    <source>
        <dbReference type="SAM" id="Phobius"/>
    </source>
</evidence>
<dbReference type="Gene3D" id="1.10.1760.20">
    <property type="match status" value="1"/>
</dbReference>